<evidence type="ECO:0000259" key="1">
    <source>
        <dbReference type="Pfam" id="PF02625"/>
    </source>
</evidence>
<dbReference type="InterPro" id="IPR027051">
    <property type="entry name" value="XdhC_Rossmann_dom"/>
</dbReference>
<organism evidence="3 4">
    <name type="scientific">Pararhizobium polonicum</name>
    <dbReference type="NCBI Taxonomy" id="1612624"/>
    <lineage>
        <taxon>Bacteria</taxon>
        <taxon>Pseudomonadati</taxon>
        <taxon>Pseudomonadota</taxon>
        <taxon>Alphaproteobacteria</taxon>
        <taxon>Hyphomicrobiales</taxon>
        <taxon>Rhizobiaceae</taxon>
        <taxon>Rhizobium/Agrobacterium group</taxon>
        <taxon>Pararhizobium</taxon>
    </lineage>
</organism>
<keyword evidence="4" id="KW-1185">Reference proteome</keyword>
<evidence type="ECO:0000313" key="3">
    <source>
        <dbReference type="EMBL" id="OBZ93188.1"/>
    </source>
</evidence>
<dbReference type="PATRIC" id="fig|1612624.7.peg.2111"/>
<dbReference type="InterPro" id="IPR014308">
    <property type="entry name" value="Xanthine_DH_XdhC"/>
</dbReference>
<dbReference type="Gene3D" id="3.40.50.720">
    <property type="entry name" value="NAD(P)-binding Rossmann-like Domain"/>
    <property type="match status" value="1"/>
</dbReference>
<dbReference type="STRING" id="1612624.ADU59_22215"/>
<name>A0A1C7NVZ7_9HYPH</name>
<proteinExistence type="predicted"/>
<evidence type="ECO:0000313" key="4">
    <source>
        <dbReference type="Proteomes" id="UP000093111"/>
    </source>
</evidence>
<feature type="domain" description="XdhC Rossmann" evidence="2">
    <location>
        <begin position="120"/>
        <end position="261"/>
    </location>
</feature>
<accession>A0A1C7NVZ7</accession>
<dbReference type="PANTHER" id="PTHR30388:SF6">
    <property type="entry name" value="XANTHINE DEHYDROGENASE SUBUNIT A-RELATED"/>
    <property type="match status" value="1"/>
</dbReference>
<dbReference type="PANTHER" id="PTHR30388">
    <property type="entry name" value="ALDEHYDE OXIDOREDUCTASE MOLYBDENUM COFACTOR ASSEMBLY PROTEIN"/>
    <property type="match status" value="1"/>
</dbReference>
<gene>
    <name evidence="3" type="ORF">ADU59_22215</name>
</gene>
<sequence>MNFAIDNLEAFLEREYKLVIVEIKQTFGSTPRETGAFMLVSPTDTHGTIGGGQMEHLAIDNARALLAGVSDQVEMDIPLGPDIGQCCGGRVILSFRIGDDAVRAALEATLKQKAEALPDVWLFGAGHVGRALADALLLLPLKTYAVETRKSELDLMSAGASHRLVAMPESIVKDIAPGAAIVILTHDHALDFLIAKEALARDDLAYVGMIGSKTKRATFASWARREGLDEDAIGKLVLPIGGKTVQDKRPAVIAAMTSAEILAAIETYRVRSES</sequence>
<feature type="domain" description="XdhC- CoxI" evidence="1">
    <location>
        <begin position="13"/>
        <end position="70"/>
    </location>
</feature>
<dbReference type="NCBIfam" id="TIGR02964">
    <property type="entry name" value="xanthine_xdhC"/>
    <property type="match status" value="1"/>
</dbReference>
<comment type="caution">
    <text evidence="3">The sequence shown here is derived from an EMBL/GenBank/DDBJ whole genome shotgun (WGS) entry which is preliminary data.</text>
</comment>
<evidence type="ECO:0000259" key="2">
    <source>
        <dbReference type="Pfam" id="PF13478"/>
    </source>
</evidence>
<dbReference type="OrthoDB" id="61481at2"/>
<dbReference type="InterPro" id="IPR003777">
    <property type="entry name" value="XdhC_CoxI"/>
</dbReference>
<protein>
    <submittedName>
        <fullName evidence="3">XdhC protein</fullName>
    </submittedName>
</protein>
<dbReference type="AlphaFoldDB" id="A0A1C7NVZ7"/>
<dbReference type="Pfam" id="PF02625">
    <property type="entry name" value="XdhC_CoxI"/>
    <property type="match status" value="1"/>
</dbReference>
<dbReference type="EMBL" id="LGLV01000015">
    <property type="protein sequence ID" value="OBZ93188.1"/>
    <property type="molecule type" value="Genomic_DNA"/>
</dbReference>
<dbReference type="InterPro" id="IPR052698">
    <property type="entry name" value="MoCofactor_Util/Proc"/>
</dbReference>
<dbReference type="Pfam" id="PF13478">
    <property type="entry name" value="XdhC_C"/>
    <property type="match status" value="1"/>
</dbReference>
<reference evidence="3 4" key="1">
    <citation type="journal article" date="2016" name="Syst. Appl. Microbiol.">
        <title>Pararhizobium polonicum sp. nov. isolated from tumors on stone fruit rootstocks.</title>
        <authorList>
            <person name="Pulawska J."/>
            <person name="Kuzmanovic N."/>
            <person name="Willems A."/>
            <person name="Pothier J.F."/>
        </authorList>
    </citation>
    <scope>NUCLEOTIDE SEQUENCE [LARGE SCALE GENOMIC DNA]</scope>
    <source>
        <strain evidence="3 4">F5.1</strain>
    </source>
</reference>
<dbReference type="Proteomes" id="UP000093111">
    <property type="component" value="Unassembled WGS sequence"/>
</dbReference>